<sequence length="557" mass="60527">MSQARDLVAPQPRTHEVRNQARPCSGYNAFTGDVVLREQVARHAPWCAERAAAVGALAGDPDVQEAAHLANAHEPELRLFDRYGHRLDWVDFHPAWHELMGLAFGHGVHSLAWTAKRDGQAGGHFARAVLSHLWNQVENGVGCPTGMAYAAAAGFSDRPEFALWHDRTIAADYDPRRLPLADKRAAVIGYAMTEKQGGSDLRQTQTIGRFAGTEDGARIYELTGHKWFFSVPTSDGFYTLARTESGISCFLVARVLPDGSLNRVFLQRLKDKCGNRSNASSEVEFEGTRAMLVGEEGRGIAEILSHAHLTRLDFAIGSAGLMRQALTLALNHAGSRNGFGQVMSELPMQANVLADLALESEAATLAALRVARATDAMETDDGERLFARTATPVMKFWNCQRAAAFVYEAVQVHGGNGFIMENPVARLYREAPLNSIWEGTSNMMCMDVLRALRREEGALEAFMAEVSAPGTADEAHGRFLDELNDDLGARANDEGNARSIVTRMALALQAAEMLRHSPETVAGRYIDSRLCGRHAGVIGTLANGPDLADIVARAAVA</sequence>
<dbReference type="Gene3D" id="6.10.250.600">
    <property type="match status" value="1"/>
</dbReference>
<dbReference type="SUPFAM" id="SSF47203">
    <property type="entry name" value="Acyl-CoA dehydrogenase C-terminal domain-like"/>
    <property type="match status" value="1"/>
</dbReference>
<dbReference type="Gene3D" id="1.20.140.10">
    <property type="entry name" value="Butyryl-CoA Dehydrogenase, subunit A, domain 3"/>
    <property type="match status" value="1"/>
</dbReference>
<protein>
    <submittedName>
        <fullName evidence="9">Acyl-CoA dehydrogenase family protein</fullName>
    </submittedName>
</protein>
<dbReference type="Pfam" id="PF18158">
    <property type="entry name" value="AidB_N"/>
    <property type="match status" value="1"/>
</dbReference>
<evidence type="ECO:0000256" key="3">
    <source>
        <dbReference type="ARBA" id="ARBA00022630"/>
    </source>
</evidence>
<evidence type="ECO:0000259" key="7">
    <source>
        <dbReference type="Pfam" id="PF02770"/>
    </source>
</evidence>
<organism evidence="9 10">
    <name type="scientific">Marinibaculum pumilum</name>
    <dbReference type="NCBI Taxonomy" id="1766165"/>
    <lineage>
        <taxon>Bacteria</taxon>
        <taxon>Pseudomonadati</taxon>
        <taxon>Pseudomonadota</taxon>
        <taxon>Alphaproteobacteria</taxon>
        <taxon>Rhodospirillales</taxon>
        <taxon>Rhodospirillaceae</taxon>
        <taxon>Marinibaculum</taxon>
    </lineage>
</organism>
<evidence type="ECO:0000259" key="8">
    <source>
        <dbReference type="Pfam" id="PF18158"/>
    </source>
</evidence>
<comment type="similarity">
    <text evidence="2 5">Belongs to the acyl-CoA dehydrogenase family.</text>
</comment>
<evidence type="ECO:0000313" key="10">
    <source>
        <dbReference type="Proteomes" id="UP001595528"/>
    </source>
</evidence>
<dbReference type="Pfam" id="PF00441">
    <property type="entry name" value="Acyl-CoA_dh_1"/>
    <property type="match status" value="1"/>
</dbReference>
<evidence type="ECO:0000256" key="5">
    <source>
        <dbReference type="RuleBase" id="RU362125"/>
    </source>
</evidence>
<keyword evidence="4 5" id="KW-0274">FAD</keyword>
<keyword evidence="10" id="KW-1185">Reference proteome</keyword>
<keyword evidence="5" id="KW-0560">Oxidoreductase</keyword>
<dbReference type="InterPro" id="IPR009100">
    <property type="entry name" value="AcylCoA_DH/oxidase_NM_dom_sf"/>
</dbReference>
<gene>
    <name evidence="9" type="ORF">ACFOGJ_03230</name>
</gene>
<evidence type="ECO:0000256" key="4">
    <source>
        <dbReference type="ARBA" id="ARBA00022827"/>
    </source>
</evidence>
<dbReference type="InterPro" id="IPR036250">
    <property type="entry name" value="AcylCo_DH-like_C"/>
</dbReference>
<evidence type="ECO:0000313" key="9">
    <source>
        <dbReference type="EMBL" id="MFC3226224.1"/>
    </source>
</evidence>
<dbReference type="InterPro" id="IPR006091">
    <property type="entry name" value="Acyl-CoA_Oxase/DH_mid-dom"/>
</dbReference>
<feature type="domain" description="Acyl-CoA oxidase/dehydrogenase middle" evidence="7">
    <location>
        <begin position="190"/>
        <end position="286"/>
    </location>
</feature>
<dbReference type="InterPro" id="IPR009075">
    <property type="entry name" value="AcylCo_DH/oxidase_C"/>
</dbReference>
<dbReference type="InterPro" id="IPR041504">
    <property type="entry name" value="AidB_N"/>
</dbReference>
<proteinExistence type="inferred from homology"/>
<reference evidence="10" key="1">
    <citation type="journal article" date="2019" name="Int. J. Syst. Evol. Microbiol.">
        <title>The Global Catalogue of Microorganisms (GCM) 10K type strain sequencing project: providing services to taxonomists for standard genome sequencing and annotation.</title>
        <authorList>
            <consortium name="The Broad Institute Genomics Platform"/>
            <consortium name="The Broad Institute Genome Sequencing Center for Infectious Disease"/>
            <person name="Wu L."/>
            <person name="Ma J."/>
        </authorList>
    </citation>
    <scope>NUCLEOTIDE SEQUENCE [LARGE SCALE GENOMIC DNA]</scope>
    <source>
        <strain evidence="10">KCTC 42964</strain>
    </source>
</reference>
<dbReference type="Proteomes" id="UP001595528">
    <property type="component" value="Unassembled WGS sequence"/>
</dbReference>
<evidence type="ECO:0000256" key="2">
    <source>
        <dbReference type="ARBA" id="ARBA00009347"/>
    </source>
</evidence>
<dbReference type="Gene3D" id="2.40.110.20">
    <property type="match status" value="1"/>
</dbReference>
<dbReference type="PANTHER" id="PTHR42707:SF3">
    <property type="entry name" value="ACYL-COA DEHYDROGENASE AIDB-RELATED"/>
    <property type="match status" value="1"/>
</dbReference>
<feature type="domain" description="Adaptive response protein AidB N-terminal" evidence="8">
    <location>
        <begin position="19"/>
        <end position="175"/>
    </location>
</feature>
<dbReference type="Pfam" id="PF02770">
    <property type="entry name" value="Acyl-CoA_dh_M"/>
    <property type="match status" value="1"/>
</dbReference>
<dbReference type="InterPro" id="IPR052904">
    <property type="entry name" value="Acyl-CoA_dehydrogenase-like"/>
</dbReference>
<dbReference type="PROSITE" id="PS00073">
    <property type="entry name" value="ACYL_COA_DH_2"/>
    <property type="match status" value="1"/>
</dbReference>
<comment type="cofactor">
    <cofactor evidence="1 5">
        <name>FAD</name>
        <dbReference type="ChEBI" id="CHEBI:57692"/>
    </cofactor>
</comment>
<dbReference type="SUPFAM" id="SSF56645">
    <property type="entry name" value="Acyl-CoA dehydrogenase NM domain-like"/>
    <property type="match status" value="1"/>
</dbReference>
<dbReference type="PANTHER" id="PTHR42707">
    <property type="entry name" value="ACYL-COA DEHYDROGENASE"/>
    <property type="match status" value="1"/>
</dbReference>
<name>A0ABV7KVD0_9PROT</name>
<feature type="domain" description="Acyl-CoA dehydrogenase/oxidase C-terminal" evidence="6">
    <location>
        <begin position="297"/>
        <end position="452"/>
    </location>
</feature>
<dbReference type="RefSeq" id="WP_379898093.1">
    <property type="nucleotide sequence ID" value="NZ_JBHRTR010000009.1"/>
</dbReference>
<dbReference type="EMBL" id="JBHRTR010000009">
    <property type="protein sequence ID" value="MFC3226224.1"/>
    <property type="molecule type" value="Genomic_DNA"/>
</dbReference>
<keyword evidence="3 5" id="KW-0285">Flavoprotein</keyword>
<comment type="caution">
    <text evidence="9">The sequence shown here is derived from an EMBL/GenBank/DDBJ whole genome shotgun (WGS) entry which is preliminary data.</text>
</comment>
<evidence type="ECO:0000256" key="1">
    <source>
        <dbReference type="ARBA" id="ARBA00001974"/>
    </source>
</evidence>
<dbReference type="InterPro" id="IPR006089">
    <property type="entry name" value="Acyl-CoA_DH_CS"/>
</dbReference>
<evidence type="ECO:0000259" key="6">
    <source>
        <dbReference type="Pfam" id="PF00441"/>
    </source>
</evidence>
<accession>A0ABV7KVD0</accession>